<protein>
    <submittedName>
        <fullName evidence="2">Imidazole glycerol phosphate synthase subunit HisF</fullName>
    </submittedName>
</protein>
<feature type="region of interest" description="Disordered" evidence="1">
    <location>
        <begin position="207"/>
        <end position="233"/>
    </location>
</feature>
<reference evidence="3" key="1">
    <citation type="journal article" date="2019" name="Curr. Biol.">
        <title>Genome Sequence of Striga asiatica Provides Insight into the Evolution of Plant Parasitism.</title>
        <authorList>
            <person name="Yoshida S."/>
            <person name="Kim S."/>
            <person name="Wafula E.K."/>
            <person name="Tanskanen J."/>
            <person name="Kim Y.M."/>
            <person name="Honaas L."/>
            <person name="Yang Z."/>
            <person name="Spallek T."/>
            <person name="Conn C.E."/>
            <person name="Ichihashi Y."/>
            <person name="Cheong K."/>
            <person name="Cui S."/>
            <person name="Der J.P."/>
            <person name="Gundlach H."/>
            <person name="Jiao Y."/>
            <person name="Hori C."/>
            <person name="Ishida J.K."/>
            <person name="Kasahara H."/>
            <person name="Kiba T."/>
            <person name="Kim M.S."/>
            <person name="Koo N."/>
            <person name="Laohavisit A."/>
            <person name="Lee Y.H."/>
            <person name="Lumba S."/>
            <person name="McCourt P."/>
            <person name="Mortimer J.C."/>
            <person name="Mutuku J.M."/>
            <person name="Nomura T."/>
            <person name="Sasaki-Sekimoto Y."/>
            <person name="Seto Y."/>
            <person name="Wang Y."/>
            <person name="Wakatake T."/>
            <person name="Sakakibara H."/>
            <person name="Demura T."/>
            <person name="Yamaguchi S."/>
            <person name="Yoneyama K."/>
            <person name="Manabe R.I."/>
            <person name="Nelson D.C."/>
            <person name="Schulman A.H."/>
            <person name="Timko M.P."/>
            <person name="dePamphilis C.W."/>
            <person name="Choi D."/>
            <person name="Shirasu K."/>
        </authorList>
    </citation>
    <scope>NUCLEOTIDE SEQUENCE [LARGE SCALE GENOMIC DNA]</scope>
    <source>
        <strain evidence="3">cv. UVA1</strain>
    </source>
</reference>
<dbReference type="Proteomes" id="UP000325081">
    <property type="component" value="Unassembled WGS sequence"/>
</dbReference>
<keyword evidence="3" id="KW-1185">Reference proteome</keyword>
<evidence type="ECO:0000313" key="2">
    <source>
        <dbReference type="EMBL" id="GER50145.1"/>
    </source>
</evidence>
<organism evidence="2 3">
    <name type="scientific">Striga asiatica</name>
    <name type="common">Asiatic witchweed</name>
    <name type="synonym">Buchnera asiatica</name>
    <dbReference type="NCBI Taxonomy" id="4170"/>
    <lineage>
        <taxon>Eukaryota</taxon>
        <taxon>Viridiplantae</taxon>
        <taxon>Streptophyta</taxon>
        <taxon>Embryophyta</taxon>
        <taxon>Tracheophyta</taxon>
        <taxon>Spermatophyta</taxon>
        <taxon>Magnoliopsida</taxon>
        <taxon>eudicotyledons</taxon>
        <taxon>Gunneridae</taxon>
        <taxon>Pentapetalae</taxon>
        <taxon>asterids</taxon>
        <taxon>lamiids</taxon>
        <taxon>Lamiales</taxon>
        <taxon>Orobanchaceae</taxon>
        <taxon>Buchnereae</taxon>
        <taxon>Striga</taxon>
    </lineage>
</organism>
<feature type="compositionally biased region" description="Basic and acidic residues" evidence="1">
    <location>
        <begin position="215"/>
        <end position="229"/>
    </location>
</feature>
<dbReference type="EMBL" id="BKCP01009070">
    <property type="protein sequence ID" value="GER50145.1"/>
    <property type="molecule type" value="Genomic_DNA"/>
</dbReference>
<comment type="caution">
    <text evidence="2">The sequence shown here is derived from an EMBL/GenBank/DDBJ whole genome shotgun (WGS) entry which is preliminary data.</text>
</comment>
<accession>A0A5A7QXP4</accession>
<dbReference type="AlphaFoldDB" id="A0A5A7QXP4"/>
<sequence length="251" mass="28181">MKESLICDRLSTPSEIVELEIDNQDDPLEKVEPTKDVVVEDIITEPEGDRQDPSEEGCQGLFAQDDEQTPEGETEKTRLCCNFIGSEIMQILNPHNVPENIVSVVCFPMMVWTHDLKEKVSTMTASKSLQWSEAYMAIAKRSVMHGVNDAQGEMEQEKAEAERITERGSKQFDEDLAIGLAEGAEIAETADMVEMKRVACDRLELTSNEDSEPDLDAKAAMKDRTDAPSHEQPIMQFDPRSAWCCRLPPEM</sequence>
<evidence type="ECO:0000256" key="1">
    <source>
        <dbReference type="SAM" id="MobiDB-lite"/>
    </source>
</evidence>
<evidence type="ECO:0000313" key="3">
    <source>
        <dbReference type="Proteomes" id="UP000325081"/>
    </source>
</evidence>
<name>A0A5A7QXP4_STRAF</name>
<proteinExistence type="predicted"/>
<gene>
    <name evidence="2" type="ORF">STAS_27431</name>
</gene>